<evidence type="ECO:0000256" key="1">
    <source>
        <dbReference type="SAM" id="Phobius"/>
    </source>
</evidence>
<keyword evidence="1" id="KW-1133">Transmembrane helix</keyword>
<feature type="transmembrane region" description="Helical" evidence="1">
    <location>
        <begin position="173"/>
        <end position="190"/>
    </location>
</feature>
<keyword evidence="3" id="KW-1185">Reference proteome</keyword>
<evidence type="ECO:0000313" key="2">
    <source>
        <dbReference type="EMBL" id="MRN55706.1"/>
    </source>
</evidence>
<protein>
    <recommendedName>
        <fullName evidence="4">DUF2157 domain-containing protein</fullName>
    </recommendedName>
</protein>
<feature type="transmembrane region" description="Helical" evidence="1">
    <location>
        <begin position="149"/>
        <end position="166"/>
    </location>
</feature>
<evidence type="ECO:0008006" key="4">
    <source>
        <dbReference type="Google" id="ProtNLM"/>
    </source>
</evidence>
<comment type="caution">
    <text evidence="2">The sequence shown here is derived from an EMBL/GenBank/DDBJ whole genome shotgun (WGS) entry which is preliminary data.</text>
</comment>
<feature type="transmembrane region" description="Helical" evidence="1">
    <location>
        <begin position="91"/>
        <end position="109"/>
    </location>
</feature>
<keyword evidence="1" id="KW-0812">Transmembrane</keyword>
<feature type="transmembrane region" description="Helical" evidence="1">
    <location>
        <begin position="202"/>
        <end position="218"/>
    </location>
</feature>
<proteinExistence type="predicted"/>
<dbReference type="EMBL" id="WJXB01000010">
    <property type="protein sequence ID" value="MRN55706.1"/>
    <property type="molecule type" value="Genomic_DNA"/>
</dbReference>
<feature type="transmembrane region" description="Helical" evidence="1">
    <location>
        <begin position="116"/>
        <end position="137"/>
    </location>
</feature>
<feature type="transmembrane region" description="Helical" evidence="1">
    <location>
        <begin position="66"/>
        <end position="85"/>
    </location>
</feature>
<reference evidence="2 3" key="1">
    <citation type="submission" date="2019-11" db="EMBL/GenBank/DDBJ databases">
        <title>Paenibacillus monticola sp. nov., a novel PGPR strain isolated from mountain sample in China.</title>
        <authorList>
            <person name="Zhao Q."/>
            <person name="Li H.-P."/>
            <person name="Zhang J.-L."/>
        </authorList>
    </citation>
    <scope>NUCLEOTIDE SEQUENCE [LARGE SCALE GENOMIC DNA]</scope>
    <source>
        <strain evidence="2 3">LC-T2</strain>
    </source>
</reference>
<keyword evidence="1" id="KW-0472">Membrane</keyword>
<dbReference type="AlphaFoldDB" id="A0A7X2H8Y8"/>
<evidence type="ECO:0000313" key="3">
    <source>
        <dbReference type="Proteomes" id="UP000463051"/>
    </source>
</evidence>
<accession>A0A7X2H8Y8</accession>
<gene>
    <name evidence="2" type="ORF">GJB61_22245</name>
</gene>
<dbReference type="Proteomes" id="UP000463051">
    <property type="component" value="Unassembled WGS sequence"/>
</dbReference>
<feature type="transmembrane region" description="Helical" evidence="1">
    <location>
        <begin position="225"/>
        <end position="246"/>
    </location>
</feature>
<sequence length="282" mass="32593">MPGKRDELLNLEKRDIILREIQYWRKSRLLPEQYCDFLTNIYDDEATVKDNNPISLHNLQQGSIKIWLFGFGIISLIFLISLYFSVFPWPLQLATALSVLIVCYGYSAVLRDRQKVFSLMLAGIASILTLGFGLWIIELHNLDPLFWRPILIGFCGLLWCILGFVLRIGLLNYCGFAFWGLLYGGFFIKIRPDASMLELELLWLPLCVLMVWLSWLLYHRISGVAGVYFGVGATLWIMPEIDALLLRQGYPQWVSFLLLTKIAVGLALLFLFRKKWITWVTS</sequence>
<name>A0A7X2H8Y8_9BACL</name>
<organism evidence="2 3">
    <name type="scientific">Paenibacillus monticola</name>
    <dbReference type="NCBI Taxonomy" id="2666075"/>
    <lineage>
        <taxon>Bacteria</taxon>
        <taxon>Bacillati</taxon>
        <taxon>Bacillota</taxon>
        <taxon>Bacilli</taxon>
        <taxon>Bacillales</taxon>
        <taxon>Paenibacillaceae</taxon>
        <taxon>Paenibacillus</taxon>
    </lineage>
</organism>
<feature type="transmembrane region" description="Helical" evidence="1">
    <location>
        <begin position="252"/>
        <end position="272"/>
    </location>
</feature>